<evidence type="ECO:0000313" key="2">
    <source>
        <dbReference type="Proteomes" id="UP000790709"/>
    </source>
</evidence>
<protein>
    <submittedName>
        <fullName evidence="1">Uncharacterized protein</fullName>
    </submittedName>
</protein>
<name>A0ACB8C085_9AGAM</name>
<dbReference type="EMBL" id="MU266327">
    <property type="protein sequence ID" value="KAH7931194.1"/>
    <property type="molecule type" value="Genomic_DNA"/>
</dbReference>
<accession>A0ACB8C085</accession>
<evidence type="ECO:0000313" key="1">
    <source>
        <dbReference type="EMBL" id="KAH7931194.1"/>
    </source>
</evidence>
<organism evidence="1 2">
    <name type="scientific">Leucogyrophana mollusca</name>
    <dbReference type="NCBI Taxonomy" id="85980"/>
    <lineage>
        <taxon>Eukaryota</taxon>
        <taxon>Fungi</taxon>
        <taxon>Dikarya</taxon>
        <taxon>Basidiomycota</taxon>
        <taxon>Agaricomycotina</taxon>
        <taxon>Agaricomycetes</taxon>
        <taxon>Agaricomycetidae</taxon>
        <taxon>Boletales</taxon>
        <taxon>Boletales incertae sedis</taxon>
        <taxon>Leucogyrophana</taxon>
    </lineage>
</organism>
<dbReference type="Proteomes" id="UP000790709">
    <property type="component" value="Unassembled WGS sequence"/>
</dbReference>
<reference evidence="1" key="1">
    <citation type="journal article" date="2021" name="New Phytol.">
        <title>Evolutionary innovations through gain and loss of genes in the ectomycorrhizal Boletales.</title>
        <authorList>
            <person name="Wu G."/>
            <person name="Miyauchi S."/>
            <person name="Morin E."/>
            <person name="Kuo A."/>
            <person name="Drula E."/>
            <person name="Varga T."/>
            <person name="Kohler A."/>
            <person name="Feng B."/>
            <person name="Cao Y."/>
            <person name="Lipzen A."/>
            <person name="Daum C."/>
            <person name="Hundley H."/>
            <person name="Pangilinan J."/>
            <person name="Johnson J."/>
            <person name="Barry K."/>
            <person name="LaButti K."/>
            <person name="Ng V."/>
            <person name="Ahrendt S."/>
            <person name="Min B."/>
            <person name="Choi I.G."/>
            <person name="Park H."/>
            <person name="Plett J.M."/>
            <person name="Magnuson J."/>
            <person name="Spatafora J.W."/>
            <person name="Nagy L.G."/>
            <person name="Henrissat B."/>
            <person name="Grigoriev I.V."/>
            <person name="Yang Z.L."/>
            <person name="Xu J."/>
            <person name="Martin F.M."/>
        </authorList>
    </citation>
    <scope>NUCLEOTIDE SEQUENCE</scope>
    <source>
        <strain evidence="1">KUC20120723A-06</strain>
    </source>
</reference>
<sequence length="404" mass="45418">MSTRNKRKWQDLDDSDDEEPSFGKQILPVANLPEDFDQEPLDGMQYLFMVRRDARTLPHVTRVANPYEVLAPPVPQGNSLVAQTACAALPSEEWRAIFEKNFRNFRKNISQPSIRVHIDPSGSGYKIMPDKKERDLWWKFLAGQPETEWDPPKKPKQVAPSRKRHFSSGMRAFGYEDPELGEYDSDQEKGLHETWRINPEGEMEIANEHNLTESLPTPSGTPPPTDSAVNGKQPEFQAGLAEPVLQGGNSESVQGYPSPLPREPTPTLLRKIDHRMSVHLLMYFTHWINIHLQQPTVPSCFIQENHARWIFALLAKVDDHLFADDMSLLRNLARACLGVLKELIQKDSTPASQAGAGPSATGQNNITKVSSMKASSCWVIFTAIASGWGQRDLWMDAESVLASN</sequence>
<comment type="caution">
    <text evidence="1">The sequence shown here is derived from an EMBL/GenBank/DDBJ whole genome shotgun (WGS) entry which is preliminary data.</text>
</comment>
<gene>
    <name evidence="1" type="ORF">BV22DRAFT_1042555</name>
</gene>
<keyword evidence="2" id="KW-1185">Reference proteome</keyword>
<proteinExistence type="predicted"/>